<dbReference type="STRING" id="1408163.A0A0F4Z2E7"/>
<proteinExistence type="inferred from homology"/>
<accession>A0A0F4Z2E7</accession>
<dbReference type="OrthoDB" id="2831558at2759"/>
<evidence type="ECO:0000259" key="7">
    <source>
        <dbReference type="Pfam" id="PF01636"/>
    </source>
</evidence>
<keyword evidence="4" id="KW-0809">Transit peptide</keyword>
<dbReference type="InterPro" id="IPR002575">
    <property type="entry name" value="Aminoglycoside_PTrfase"/>
</dbReference>
<dbReference type="AlphaFoldDB" id="A0A0F4Z2E7"/>
<gene>
    <name evidence="8" type="ORF">T310_1299</name>
</gene>
<comment type="caution">
    <text evidence="8">The sequence shown here is derived from an EMBL/GenBank/DDBJ whole genome shotgun (WGS) entry which is preliminary data.</text>
</comment>
<evidence type="ECO:0000256" key="4">
    <source>
        <dbReference type="ARBA" id="ARBA00022946"/>
    </source>
</evidence>
<dbReference type="Proteomes" id="UP000053958">
    <property type="component" value="Unassembled WGS sequence"/>
</dbReference>
<evidence type="ECO:0000256" key="5">
    <source>
        <dbReference type="ARBA" id="ARBA00023128"/>
    </source>
</evidence>
<organism evidence="8 9">
    <name type="scientific">Rasamsonia emersonii (strain ATCC 16479 / CBS 393.64 / IMI 116815)</name>
    <dbReference type="NCBI Taxonomy" id="1408163"/>
    <lineage>
        <taxon>Eukaryota</taxon>
        <taxon>Fungi</taxon>
        <taxon>Dikarya</taxon>
        <taxon>Ascomycota</taxon>
        <taxon>Pezizomycotina</taxon>
        <taxon>Eurotiomycetes</taxon>
        <taxon>Eurotiomycetidae</taxon>
        <taxon>Eurotiales</taxon>
        <taxon>Trichocomaceae</taxon>
        <taxon>Rasamsonia</taxon>
    </lineage>
</organism>
<dbReference type="InterPro" id="IPR051035">
    <property type="entry name" value="Mito_inheritance_9"/>
</dbReference>
<dbReference type="GO" id="GO:0005739">
    <property type="term" value="C:mitochondrion"/>
    <property type="evidence" value="ECO:0007669"/>
    <property type="project" value="UniProtKB-SubCell"/>
</dbReference>
<evidence type="ECO:0000256" key="2">
    <source>
        <dbReference type="ARBA" id="ARBA00005543"/>
    </source>
</evidence>
<comment type="subcellular location">
    <subcellularLocation>
        <location evidence="1">Mitochondrion</location>
    </subcellularLocation>
</comment>
<feature type="domain" description="Aminoglycoside phosphotransferase" evidence="7">
    <location>
        <begin position="59"/>
        <end position="290"/>
    </location>
</feature>
<name>A0A0F4Z2E7_RASE3</name>
<dbReference type="PANTHER" id="PTHR36091:SF1">
    <property type="entry name" value="ALTERED INHERITANCE OF MITOCHONDRIA PROTEIN 9, MITOCHONDRIAL"/>
    <property type="match status" value="1"/>
</dbReference>
<dbReference type="SUPFAM" id="SSF56112">
    <property type="entry name" value="Protein kinase-like (PK-like)"/>
    <property type="match status" value="1"/>
</dbReference>
<dbReference type="Pfam" id="PF01636">
    <property type="entry name" value="APH"/>
    <property type="match status" value="1"/>
</dbReference>
<evidence type="ECO:0000256" key="1">
    <source>
        <dbReference type="ARBA" id="ARBA00004173"/>
    </source>
</evidence>
<dbReference type="EMBL" id="LASV01000053">
    <property type="protein sequence ID" value="KKA24667.1"/>
    <property type="molecule type" value="Genomic_DNA"/>
</dbReference>
<sequence>MSPMVTGFDPYTYTSGHWLRHDKLERDLRYIKFDFDALCRGLSRRVVVARLLFAIAGPPKLSTTSEVATIKYLQAKTSIPIPKILDWSNDASSNPIGSEYIIMEHAAGVQLHKKWPDMTGDQQVKCIGAIYRKVKEMVDLEFPAYGSLYFVDNNSLLDYSASSFKQQPLDDGEFCIGPRCGARYWDCNNAGEPRYYHNTKPNHGPWIPSIDPELEKQPFYHGSVQTHVSLLECARTVLKQMSDDPRIRDAAATPVLFHPDLHKRNIFVSDDDPCVITSIIDWQSASNEPAFWYADEIPDFAEPNNNEICAQTFDVCTQFLTPKLSRPRLMDEAEALFRPFRYCYRTRKDGAVLRAHVPIRCPRRANSPSIGRSTECLKPRRICDGICPACSILHLTDGVPAEDWEATQLAHRQMFDGMLRAVLTNENPDDDEPVRNEGDLRSIWPF</sequence>
<evidence type="ECO:0000256" key="6">
    <source>
        <dbReference type="ARBA" id="ARBA00031849"/>
    </source>
</evidence>
<evidence type="ECO:0000313" key="9">
    <source>
        <dbReference type="Proteomes" id="UP000053958"/>
    </source>
</evidence>
<evidence type="ECO:0000256" key="3">
    <source>
        <dbReference type="ARBA" id="ARBA00016197"/>
    </source>
</evidence>
<protein>
    <recommendedName>
        <fullName evidence="3">Altered inheritance of mitochondria protein 9, mitochondrial</fullName>
    </recommendedName>
    <alternativeName>
        <fullName evidence="6">Found in mitochondrial proteome protein 29</fullName>
    </alternativeName>
</protein>
<keyword evidence="5" id="KW-0496">Mitochondrion</keyword>
<dbReference type="GeneID" id="25313650"/>
<reference evidence="8 9" key="1">
    <citation type="submission" date="2015-04" db="EMBL/GenBank/DDBJ databases">
        <authorList>
            <person name="Heijne W.H."/>
            <person name="Fedorova N.D."/>
            <person name="Nierman W.C."/>
            <person name="Vollebregt A.W."/>
            <person name="Zhao Z."/>
            <person name="Wu L."/>
            <person name="Kumar M."/>
            <person name="Stam H."/>
            <person name="van den Berg M.A."/>
            <person name="Pel H.J."/>
        </authorList>
    </citation>
    <scope>NUCLEOTIDE SEQUENCE [LARGE SCALE GENOMIC DNA]</scope>
    <source>
        <strain evidence="8 9">CBS 393.64</strain>
    </source>
</reference>
<dbReference type="RefSeq" id="XP_013331279.1">
    <property type="nucleotide sequence ID" value="XM_013475825.1"/>
</dbReference>
<dbReference type="InterPro" id="IPR011009">
    <property type="entry name" value="Kinase-like_dom_sf"/>
</dbReference>
<comment type="similarity">
    <text evidence="2">Belongs to the AIM9 family.</text>
</comment>
<dbReference type="PANTHER" id="PTHR36091">
    <property type="entry name" value="ALTERED INHERITANCE OF MITOCHONDRIA PROTEIN 9, MITOCHONDRIAL"/>
    <property type="match status" value="1"/>
</dbReference>
<evidence type="ECO:0000313" key="8">
    <source>
        <dbReference type="EMBL" id="KKA24667.1"/>
    </source>
</evidence>
<keyword evidence="9" id="KW-1185">Reference proteome</keyword>